<accession>A0AAD5P4J2</accession>
<dbReference type="EMBL" id="JAJSOW010000003">
    <property type="protein sequence ID" value="KAI9197006.1"/>
    <property type="molecule type" value="Genomic_DNA"/>
</dbReference>
<evidence type="ECO:0000313" key="3">
    <source>
        <dbReference type="Proteomes" id="UP001064489"/>
    </source>
</evidence>
<dbReference type="AlphaFoldDB" id="A0AAD5P4J2"/>
<reference evidence="2" key="2">
    <citation type="submission" date="2023-02" db="EMBL/GenBank/DDBJ databases">
        <authorList>
            <person name="Swenson N.G."/>
            <person name="Wegrzyn J.L."/>
            <person name="Mcevoy S.L."/>
        </authorList>
    </citation>
    <scope>NUCLEOTIDE SEQUENCE</scope>
    <source>
        <strain evidence="2">91603</strain>
        <tissue evidence="2">Leaf</tissue>
    </source>
</reference>
<organism evidence="2 3">
    <name type="scientific">Acer negundo</name>
    <name type="common">Box elder</name>
    <dbReference type="NCBI Taxonomy" id="4023"/>
    <lineage>
        <taxon>Eukaryota</taxon>
        <taxon>Viridiplantae</taxon>
        <taxon>Streptophyta</taxon>
        <taxon>Embryophyta</taxon>
        <taxon>Tracheophyta</taxon>
        <taxon>Spermatophyta</taxon>
        <taxon>Magnoliopsida</taxon>
        <taxon>eudicotyledons</taxon>
        <taxon>Gunneridae</taxon>
        <taxon>Pentapetalae</taxon>
        <taxon>rosids</taxon>
        <taxon>malvids</taxon>
        <taxon>Sapindales</taxon>
        <taxon>Sapindaceae</taxon>
        <taxon>Hippocastanoideae</taxon>
        <taxon>Acereae</taxon>
        <taxon>Acer</taxon>
    </lineage>
</organism>
<evidence type="ECO:0000256" key="1">
    <source>
        <dbReference type="SAM" id="MobiDB-lite"/>
    </source>
</evidence>
<protein>
    <submittedName>
        <fullName evidence="2">Uncharacterized protein</fullName>
    </submittedName>
</protein>
<proteinExistence type="predicted"/>
<reference evidence="2" key="1">
    <citation type="journal article" date="2022" name="Plant J.">
        <title>Strategies of tolerance reflected in two North American maple genomes.</title>
        <authorList>
            <person name="McEvoy S.L."/>
            <person name="Sezen U.U."/>
            <person name="Trouern-Trend A."/>
            <person name="McMahon S.M."/>
            <person name="Schaberg P.G."/>
            <person name="Yang J."/>
            <person name="Wegrzyn J.L."/>
            <person name="Swenson N.G."/>
        </authorList>
    </citation>
    <scope>NUCLEOTIDE SEQUENCE</scope>
    <source>
        <strain evidence="2">91603</strain>
    </source>
</reference>
<comment type="caution">
    <text evidence="2">The sequence shown here is derived from an EMBL/GenBank/DDBJ whole genome shotgun (WGS) entry which is preliminary data.</text>
</comment>
<feature type="region of interest" description="Disordered" evidence="1">
    <location>
        <begin position="138"/>
        <end position="168"/>
    </location>
</feature>
<keyword evidence="3" id="KW-1185">Reference proteome</keyword>
<evidence type="ECO:0000313" key="2">
    <source>
        <dbReference type="EMBL" id="KAI9197006.1"/>
    </source>
</evidence>
<gene>
    <name evidence="2" type="ORF">LWI28_028949</name>
</gene>
<sequence length="273" mass="31157">MENFNKGMASFTSRASRVTESQVMQATYEKLLNRFMEASQDRFSKLEKAVNIIDGHLVRIADKLLSGKIGSSRDLLNLGSARAILRSGRIVDNGRNEEIVGEINNSPRERKDKEKWIPVQEDIEGGRIQIPDELETLNANPSNNKLPNPGVPKRADKWERDDDNQVTSRGSLDQLRQSYANIVKPDKDKVGERRTKQMEIPISMSWIGSEEDIFWLSRSVVRWPKQFSSIESVNRKLDSRGFNYSSSYLGGKGVVWTFESECGRDGFFNNEFF</sequence>
<dbReference type="Proteomes" id="UP001064489">
    <property type="component" value="Chromosome 1"/>
</dbReference>
<name>A0AAD5P4J2_ACENE</name>